<name>A0A0E2BB92_9LEPT</name>
<gene>
    <name evidence="1" type="ORF">LEP1GSC179_0095</name>
</gene>
<evidence type="ECO:0000313" key="1">
    <source>
        <dbReference type="EMBL" id="EKO32477.1"/>
    </source>
</evidence>
<dbReference type="AlphaFoldDB" id="A0A0E2BB92"/>
<evidence type="ECO:0000313" key="2">
    <source>
        <dbReference type="Proteomes" id="UP000006329"/>
    </source>
</evidence>
<dbReference type="RefSeq" id="WP_004485173.1">
    <property type="nucleotide sequence ID" value="NZ_AHON02000069.1"/>
</dbReference>
<dbReference type="Proteomes" id="UP000006329">
    <property type="component" value="Unassembled WGS sequence"/>
</dbReference>
<protein>
    <submittedName>
        <fullName evidence="1">Uncharacterized protein</fullName>
    </submittedName>
</protein>
<sequence>MRILAFSLLVCLCFCEKGAEAVKKELTGSKRITLQEYRKLSGKERMTIFNELEMSNRFELLKAVLPGQSCGTAPDADLLFETNGKLIVRIPEGNFVNKWKIDSKGMTVYNVKKLERLENYLGANESNFNQVFWNSVGELFFVERLDTDGTLLGLVLFCGAGQLQ</sequence>
<keyword evidence="2" id="KW-1185">Reference proteome</keyword>
<dbReference type="EMBL" id="AHON02000069">
    <property type="protein sequence ID" value="EKO32477.1"/>
    <property type="molecule type" value="Genomic_DNA"/>
</dbReference>
<proteinExistence type="predicted"/>
<organism evidence="1 2">
    <name type="scientific">Leptospira santarosai str. MOR084</name>
    <dbReference type="NCBI Taxonomy" id="1049984"/>
    <lineage>
        <taxon>Bacteria</taxon>
        <taxon>Pseudomonadati</taxon>
        <taxon>Spirochaetota</taxon>
        <taxon>Spirochaetia</taxon>
        <taxon>Leptospirales</taxon>
        <taxon>Leptospiraceae</taxon>
        <taxon>Leptospira</taxon>
    </lineage>
</organism>
<reference evidence="1" key="1">
    <citation type="submission" date="2012-10" db="EMBL/GenBank/DDBJ databases">
        <authorList>
            <person name="Harkins D.M."/>
            <person name="Durkin A.S."/>
            <person name="Brinkac L.M."/>
            <person name="Haft D.H."/>
            <person name="Selengut J.D."/>
            <person name="Sanka R."/>
            <person name="DePew J."/>
            <person name="Purushe J."/>
            <person name="Matthias M.A."/>
            <person name="Vinetz J.M."/>
            <person name="Sutton G.G."/>
            <person name="Nierman W.C."/>
            <person name="Fouts D.E."/>
        </authorList>
    </citation>
    <scope>NUCLEOTIDE SEQUENCE [LARGE SCALE GENOMIC DNA]</scope>
    <source>
        <strain evidence="1">MOR084</strain>
    </source>
</reference>
<accession>A0A0E2BB92</accession>
<comment type="caution">
    <text evidence="1">The sequence shown here is derived from an EMBL/GenBank/DDBJ whole genome shotgun (WGS) entry which is preliminary data.</text>
</comment>